<feature type="transmembrane region" description="Helical" evidence="7">
    <location>
        <begin position="308"/>
        <end position="334"/>
    </location>
</feature>
<feature type="transmembrane region" description="Helical" evidence="7">
    <location>
        <begin position="6"/>
        <end position="22"/>
    </location>
</feature>
<feature type="transmembrane region" description="Helical" evidence="7">
    <location>
        <begin position="340"/>
        <end position="357"/>
    </location>
</feature>
<sequence>MALNALLLTLLPLISFVVIVFITKKQKMVSAMIALAAIAASALLSINIFINVLKDKTPKEFSVDWLNIPSIGSFKGLHIQMGILIDPLSALMLVIVTFIATLVILYSLGYMKGDTSFSRYFAYISLFVFSMLVLVIANNYFQMFVGWELVGLCSYLLIGFWFHKPSAADASKKAFITNRWADFGFMMGIILLFVTFGTFNFGELATLIPGAKGAGIAIIAALVFIGPVGKSAQFPLHVWLPDAMEGPTPVSALIHAATMVAAGVYLIARGYILFESVPQVLTAMAYIGGFTAIFAASIALVQKDIKRILAFSTLSQLGYMVMAMGVGSLSASMFHLTTHAFFKALLFLGSGSVIHAIEEQDIFKMGNLKEKMPITTWTFVIGSLALAGIFPLAGFWSKDEILSAALSSGHTGLYVIGTIVAFMTAFYMFRLIFIAFFGKKRSDIHAHESSWVMTLPLVILAVLSVVSGFTNSSWFYNSFGQSFSTLIFFKEAEVPHVNMAVAGISTIAALAGILTAYLIYIKNAVNTEKLAEKYHGLYNLLYNKFYIDEIYGWVFNSIMLAGGKIFDWIDHKVIDGIFDGFARLLGYTGKKTRVMQTGYLQSYALVIFTAVVIIVIVMSTPLLGGVFK</sequence>
<evidence type="ECO:0000259" key="9">
    <source>
        <dbReference type="Pfam" id="PF00662"/>
    </source>
</evidence>
<evidence type="ECO:0000256" key="2">
    <source>
        <dbReference type="ARBA" id="ARBA00008483"/>
    </source>
</evidence>
<evidence type="ECO:0000259" key="8">
    <source>
        <dbReference type="Pfam" id="PF00361"/>
    </source>
</evidence>
<dbReference type="PANTHER" id="PTHR42829:SF2">
    <property type="entry name" value="NADH-UBIQUINONE OXIDOREDUCTASE CHAIN 5"/>
    <property type="match status" value="1"/>
</dbReference>
<organism evidence="10 11">
    <name type="scientific">Candidatus Clostridium stratigraminis</name>
    <dbReference type="NCBI Taxonomy" id="3381661"/>
    <lineage>
        <taxon>Bacteria</taxon>
        <taxon>Bacillati</taxon>
        <taxon>Bacillota</taxon>
        <taxon>Clostridia</taxon>
        <taxon>Eubacteriales</taxon>
        <taxon>Clostridiaceae</taxon>
        <taxon>Clostridium</taxon>
    </lineage>
</organism>
<feature type="domain" description="NADH:quinone oxidoreductase/Mrp antiporter transmembrane" evidence="8">
    <location>
        <begin position="137"/>
        <end position="424"/>
    </location>
</feature>
<evidence type="ECO:0000256" key="1">
    <source>
        <dbReference type="ARBA" id="ARBA00004127"/>
    </source>
</evidence>
<evidence type="ECO:0000256" key="6">
    <source>
        <dbReference type="RuleBase" id="RU000320"/>
    </source>
</evidence>
<keyword evidence="11" id="KW-1185">Reference proteome</keyword>
<dbReference type="EMBL" id="JBJHZZ010000001">
    <property type="protein sequence ID" value="MFL0246026.1"/>
    <property type="molecule type" value="Genomic_DNA"/>
</dbReference>
<dbReference type="InterPro" id="IPR003945">
    <property type="entry name" value="NU5C-like"/>
</dbReference>
<feature type="transmembrane region" description="Helical" evidence="7">
    <location>
        <begin position="207"/>
        <end position="229"/>
    </location>
</feature>
<feature type="transmembrane region" description="Helical" evidence="7">
    <location>
        <begin position="603"/>
        <end position="627"/>
    </location>
</feature>
<feature type="transmembrane region" description="Helical" evidence="7">
    <location>
        <begin position="280"/>
        <end position="301"/>
    </location>
</feature>
<dbReference type="NCBIfam" id="NF005141">
    <property type="entry name" value="PRK06590.1"/>
    <property type="match status" value="1"/>
</dbReference>
<dbReference type="InterPro" id="IPR001516">
    <property type="entry name" value="Proton_antipo_N"/>
</dbReference>
<dbReference type="Pfam" id="PF00662">
    <property type="entry name" value="Proton_antipo_N"/>
    <property type="match status" value="1"/>
</dbReference>
<protein>
    <submittedName>
        <fullName evidence="10">NADH-quinone oxidoreductase subunit L</fullName>
    </submittedName>
</protein>
<feature type="transmembrane region" description="Helical" evidence="7">
    <location>
        <begin position="250"/>
        <end position="268"/>
    </location>
</feature>
<dbReference type="PRINTS" id="PR01435">
    <property type="entry name" value="NPOXDRDTASE5"/>
</dbReference>
<evidence type="ECO:0000256" key="4">
    <source>
        <dbReference type="ARBA" id="ARBA00022989"/>
    </source>
</evidence>
<dbReference type="PRINTS" id="PR01434">
    <property type="entry name" value="NADHDHGNASE5"/>
</dbReference>
<reference evidence="10 11" key="1">
    <citation type="submission" date="2024-11" db="EMBL/GenBank/DDBJ databases">
        <authorList>
            <person name="Heng Y.C."/>
            <person name="Lim A.C.H."/>
            <person name="Lee J.K.Y."/>
            <person name="Kittelmann S."/>
        </authorList>
    </citation>
    <scope>NUCLEOTIDE SEQUENCE [LARGE SCALE GENOMIC DNA]</scope>
    <source>
        <strain evidence="10 11">WILCCON 0185</strain>
    </source>
</reference>
<evidence type="ECO:0000256" key="3">
    <source>
        <dbReference type="ARBA" id="ARBA00022692"/>
    </source>
</evidence>
<dbReference type="Pfam" id="PF00361">
    <property type="entry name" value="Proton_antipo_M"/>
    <property type="match status" value="1"/>
</dbReference>
<accession>A0ABW8T122</accession>
<feature type="transmembrane region" description="Helical" evidence="7">
    <location>
        <begin position="120"/>
        <end position="138"/>
    </location>
</feature>
<feature type="transmembrane region" description="Helical" evidence="7">
    <location>
        <begin position="377"/>
        <end position="396"/>
    </location>
</feature>
<gene>
    <name evidence="10" type="primary">nuoL</name>
    <name evidence="10" type="ORF">ACJDUG_03425</name>
</gene>
<proteinExistence type="inferred from homology"/>
<feature type="transmembrane region" description="Helical" evidence="7">
    <location>
        <begin position="88"/>
        <end position="108"/>
    </location>
</feature>
<evidence type="ECO:0000313" key="11">
    <source>
        <dbReference type="Proteomes" id="UP001623591"/>
    </source>
</evidence>
<dbReference type="Gene3D" id="1.20.5.2700">
    <property type="match status" value="1"/>
</dbReference>
<evidence type="ECO:0000313" key="10">
    <source>
        <dbReference type="EMBL" id="MFL0246026.1"/>
    </source>
</evidence>
<dbReference type="RefSeq" id="WP_406768477.1">
    <property type="nucleotide sequence ID" value="NZ_JBJHZZ010000001.1"/>
</dbReference>
<feature type="transmembrane region" description="Helical" evidence="7">
    <location>
        <begin position="496"/>
        <end position="520"/>
    </location>
</feature>
<evidence type="ECO:0000256" key="7">
    <source>
        <dbReference type="SAM" id="Phobius"/>
    </source>
</evidence>
<dbReference type="InterPro" id="IPR001750">
    <property type="entry name" value="ND/Mrp_TM"/>
</dbReference>
<keyword evidence="4 7" id="KW-1133">Transmembrane helix</keyword>
<feature type="transmembrane region" description="Helical" evidence="7">
    <location>
        <begin position="29"/>
        <end position="50"/>
    </location>
</feature>
<comment type="subcellular location">
    <subcellularLocation>
        <location evidence="1">Endomembrane system</location>
        <topology evidence="1">Multi-pass membrane protein</topology>
    </subcellularLocation>
    <subcellularLocation>
        <location evidence="6">Membrane</location>
        <topology evidence="6">Multi-pass membrane protein</topology>
    </subcellularLocation>
</comment>
<keyword evidence="5 7" id="KW-0472">Membrane</keyword>
<dbReference type="NCBIfam" id="TIGR01974">
    <property type="entry name" value="NDH_I_L"/>
    <property type="match status" value="1"/>
</dbReference>
<comment type="similarity">
    <text evidence="2">Belongs to the CPA3 antiporters (TC 2.A.63) subunit A family.</text>
</comment>
<feature type="transmembrane region" description="Helical" evidence="7">
    <location>
        <begin position="183"/>
        <end position="201"/>
    </location>
</feature>
<feature type="transmembrane region" description="Helical" evidence="7">
    <location>
        <begin position="416"/>
        <end position="438"/>
    </location>
</feature>
<dbReference type="InterPro" id="IPR018393">
    <property type="entry name" value="NADHpl_OxRdtase_5_subgr"/>
</dbReference>
<feature type="domain" description="NADH-Ubiquinone oxidoreductase (complex I) chain 5 N-terminal" evidence="9">
    <location>
        <begin position="75"/>
        <end position="121"/>
    </location>
</feature>
<comment type="caution">
    <text evidence="10">The sequence shown here is derived from an EMBL/GenBank/DDBJ whole genome shotgun (WGS) entry which is preliminary data.</text>
</comment>
<dbReference type="PANTHER" id="PTHR42829">
    <property type="entry name" value="NADH-UBIQUINONE OXIDOREDUCTASE CHAIN 5"/>
    <property type="match status" value="1"/>
</dbReference>
<name>A0ABW8T122_9CLOT</name>
<dbReference type="Proteomes" id="UP001623591">
    <property type="component" value="Unassembled WGS sequence"/>
</dbReference>
<evidence type="ECO:0000256" key="5">
    <source>
        <dbReference type="ARBA" id="ARBA00023136"/>
    </source>
</evidence>
<keyword evidence="3 6" id="KW-0812">Transmembrane</keyword>
<feature type="transmembrane region" description="Helical" evidence="7">
    <location>
        <begin position="144"/>
        <end position="162"/>
    </location>
</feature>
<feature type="transmembrane region" description="Helical" evidence="7">
    <location>
        <begin position="450"/>
        <end position="476"/>
    </location>
</feature>